<comment type="caution">
    <text evidence="1">The sequence shown here is derived from an EMBL/GenBank/DDBJ whole genome shotgun (WGS) entry which is preliminary data.</text>
</comment>
<name>U2XLM7_9PROT</name>
<evidence type="ECO:0000313" key="1">
    <source>
        <dbReference type="EMBL" id="ERL46032.1"/>
    </source>
</evidence>
<proteinExistence type="predicted"/>
<dbReference type="OrthoDB" id="5450709at2"/>
<gene>
    <name evidence="1" type="ORF">RS24_02103</name>
</gene>
<organism evidence="1 2">
    <name type="scientific">Candidatus Micropelagius thuwalensis</name>
    <dbReference type="NCBI Taxonomy" id="1397666"/>
    <lineage>
        <taxon>Bacteria</taxon>
        <taxon>Pseudomonadati</taxon>
        <taxon>Pseudomonadota</taxon>
        <taxon>Alphaproteobacteria</taxon>
        <taxon>PS1 clade</taxon>
        <taxon>Candidatus Micropelagius</taxon>
    </lineage>
</organism>
<dbReference type="RefSeq" id="WP_021778005.1">
    <property type="nucleotide sequence ID" value="NZ_AWXE01000005.1"/>
</dbReference>
<protein>
    <recommendedName>
        <fullName evidence="3">Alpha-amylase</fullName>
    </recommendedName>
</protein>
<dbReference type="Proteomes" id="UP000016762">
    <property type="component" value="Unassembled WGS sequence"/>
</dbReference>
<dbReference type="AlphaFoldDB" id="U2XLM7"/>
<sequence length="377" mass="41618">MNTRLFLLRAFSIITLIVLILPPAFAGGIEKSRNPVDTATTHHHVAHHHHVTHHASHSAPIGVMGDHMLVAGEWMFSLRQMRMEMSGNKIGSDNASDAEILNIPNTNAMMPPNLRVVPQHMEMDMTMLGVMYAPNTDLTLMAMAEYVQKTMRLTTYDMMGMRLGDFETKSEGLGDLTITALIRGQKTTTLQIHYALGLSLPTGNINEEDTLLTPMNTRIVARLPYAMQTGSGSYDLKPALTFNKHNENYNFGGQISAVIRLNDNDADYRQGNMFSVQSWVSKSLSPSVSTSLRLKGTSEEKIEGRDALINKPVQSANPNFYGGERLNLGIGLNLSPQSGLLAEKGLNFEIIGPIYENLNGPQMSQDWSLTVGFKTNL</sequence>
<dbReference type="STRING" id="1397666.RS24_02103"/>
<dbReference type="InterPro" id="IPR025737">
    <property type="entry name" value="FApF"/>
</dbReference>
<dbReference type="EMBL" id="AWXE01000005">
    <property type="protein sequence ID" value="ERL46032.1"/>
    <property type="molecule type" value="Genomic_DNA"/>
</dbReference>
<keyword evidence="2" id="KW-1185">Reference proteome</keyword>
<reference evidence="1 2" key="1">
    <citation type="journal article" date="2014" name="FEMS Microbiol. Ecol.">
        <title>Genomic differentiation among two strains of the PS1 clade isolated from geographically separated marine habitats.</title>
        <authorList>
            <person name="Jimenez-Infante F."/>
            <person name="Ngugi D.K."/>
            <person name="Alam I."/>
            <person name="Rashid M."/>
            <person name="Baalawi W."/>
            <person name="Kamau A.A."/>
            <person name="Bajic V.B."/>
            <person name="Stingl U."/>
        </authorList>
    </citation>
    <scope>NUCLEOTIDE SEQUENCE [LARGE SCALE GENOMIC DNA]</scope>
    <source>
        <strain evidence="1 2">RS24</strain>
    </source>
</reference>
<dbReference type="eggNOG" id="COG4313">
    <property type="taxonomic scope" value="Bacteria"/>
</dbReference>
<dbReference type="Pfam" id="PF13557">
    <property type="entry name" value="Phenol_MetA_deg"/>
    <property type="match status" value="1"/>
</dbReference>
<evidence type="ECO:0008006" key="3">
    <source>
        <dbReference type="Google" id="ProtNLM"/>
    </source>
</evidence>
<evidence type="ECO:0000313" key="2">
    <source>
        <dbReference type="Proteomes" id="UP000016762"/>
    </source>
</evidence>
<accession>U2XLM7</accession>